<proteinExistence type="predicted"/>
<evidence type="ECO:0000313" key="2">
    <source>
        <dbReference type="EMBL" id="KAG5610810.1"/>
    </source>
</evidence>
<organism evidence="2 3">
    <name type="scientific">Solanum commersonii</name>
    <name type="common">Commerson's wild potato</name>
    <name type="synonym">Commerson's nightshade</name>
    <dbReference type="NCBI Taxonomy" id="4109"/>
    <lineage>
        <taxon>Eukaryota</taxon>
        <taxon>Viridiplantae</taxon>
        <taxon>Streptophyta</taxon>
        <taxon>Embryophyta</taxon>
        <taxon>Tracheophyta</taxon>
        <taxon>Spermatophyta</taxon>
        <taxon>Magnoliopsida</taxon>
        <taxon>eudicotyledons</taxon>
        <taxon>Gunneridae</taxon>
        <taxon>Pentapetalae</taxon>
        <taxon>asterids</taxon>
        <taxon>lamiids</taxon>
        <taxon>Solanales</taxon>
        <taxon>Solanaceae</taxon>
        <taxon>Solanoideae</taxon>
        <taxon>Solaneae</taxon>
        <taxon>Solanum</taxon>
    </lineage>
</organism>
<evidence type="ECO:0000256" key="1">
    <source>
        <dbReference type="SAM" id="MobiDB-lite"/>
    </source>
</evidence>
<name>A0A9J5ZDT2_SOLCO</name>
<evidence type="ECO:0000313" key="3">
    <source>
        <dbReference type="Proteomes" id="UP000824120"/>
    </source>
</evidence>
<keyword evidence="3" id="KW-1185">Reference proteome</keyword>
<protein>
    <submittedName>
        <fullName evidence="2">Uncharacterized protein</fullName>
    </submittedName>
</protein>
<reference evidence="2 3" key="1">
    <citation type="submission" date="2020-09" db="EMBL/GenBank/DDBJ databases">
        <title>De no assembly of potato wild relative species, Solanum commersonii.</title>
        <authorList>
            <person name="Cho K."/>
        </authorList>
    </citation>
    <scope>NUCLEOTIDE SEQUENCE [LARGE SCALE GENOMIC DNA]</scope>
    <source>
        <strain evidence="2">LZ3.2</strain>
        <tissue evidence="2">Leaf</tissue>
    </source>
</reference>
<feature type="region of interest" description="Disordered" evidence="1">
    <location>
        <begin position="61"/>
        <end position="92"/>
    </location>
</feature>
<dbReference type="EMBL" id="JACXVP010000004">
    <property type="protein sequence ID" value="KAG5610810.1"/>
    <property type="molecule type" value="Genomic_DNA"/>
</dbReference>
<comment type="caution">
    <text evidence="2">The sequence shown here is derived from an EMBL/GenBank/DDBJ whole genome shotgun (WGS) entry which is preliminary data.</text>
</comment>
<dbReference type="Proteomes" id="UP000824120">
    <property type="component" value="Chromosome 4"/>
</dbReference>
<sequence>MTMLFPALVDITRTKGPNTEFGPTLTTAEHHRRDELIMARIIGPTFCELVDDGISTDEERLRTSSDIESDSYEEVYPAQASDEAEGGNAMED</sequence>
<feature type="compositionally biased region" description="Acidic residues" evidence="1">
    <location>
        <begin position="82"/>
        <end position="92"/>
    </location>
</feature>
<gene>
    <name evidence="2" type="ORF">H5410_022091</name>
</gene>
<dbReference type="AlphaFoldDB" id="A0A9J5ZDT2"/>
<accession>A0A9J5ZDT2</accession>